<evidence type="ECO:0000313" key="1">
    <source>
        <dbReference type="EMBL" id="RVU70950.1"/>
    </source>
</evidence>
<dbReference type="AlphaFoldDB" id="A0A437SVS5"/>
<evidence type="ECO:0000313" key="2">
    <source>
        <dbReference type="Proteomes" id="UP000288291"/>
    </source>
</evidence>
<proteinExistence type="predicted"/>
<comment type="caution">
    <text evidence="1">The sequence shown here is derived from an EMBL/GenBank/DDBJ whole genome shotgun (WGS) entry which is preliminary data.</text>
</comment>
<reference evidence="1 2" key="1">
    <citation type="submission" date="2018-12" db="EMBL/GenBank/DDBJ databases">
        <authorList>
            <person name="Meng J."/>
        </authorList>
    </citation>
    <scope>NUCLEOTIDE SEQUENCE [LARGE SCALE GENOMIC DNA]</scope>
    <source>
        <strain evidence="1 2">HT111-2</strain>
    </source>
</reference>
<name>A0A437SVS5_9LACO</name>
<dbReference type="Proteomes" id="UP000288291">
    <property type="component" value="Unassembled WGS sequence"/>
</dbReference>
<organism evidence="1 2">
    <name type="scientific">Lactobacillus xujianguonis</name>
    <dbReference type="NCBI Taxonomy" id="2495899"/>
    <lineage>
        <taxon>Bacteria</taxon>
        <taxon>Bacillati</taxon>
        <taxon>Bacillota</taxon>
        <taxon>Bacilli</taxon>
        <taxon>Lactobacillales</taxon>
        <taxon>Lactobacillaceae</taxon>
        <taxon>Lactobacillus</taxon>
    </lineage>
</organism>
<gene>
    <name evidence="1" type="ORF">EJK17_05080</name>
</gene>
<dbReference type="EMBL" id="RXIA01000011">
    <property type="protein sequence ID" value="RVU70950.1"/>
    <property type="molecule type" value="Genomic_DNA"/>
</dbReference>
<protein>
    <submittedName>
        <fullName evidence="1">CAP domain-containing protein</fullName>
    </submittedName>
</protein>
<accession>A0A437SVS5</accession>
<sequence length="325" mass="36624">MRLSTQPVCAAKYSKSEATQVRSFQKQYHKLSLIVYSKDNLYQTPPNFSRPFHPGLLEVHYISTSMAFINYYRQLCGLPTENNFAKDNFDAQLGAASLAAVNAAINLKAHGLLGYRRPIYISKTDWYTAESATLGNINFLDTNFSATAGQIVTDLLQDTNNLAGPTNTGHRALLLSAKATHMGIGAAYGKDNNILYSVENGVFADDILRQPAKKIVTFPSKTVFPYELLTNKTRWSAYFAYSQFTTVPKIYITDLTTNKRYRAQDVQNSLTCFYSDGYATSLSFTPGKTKLINTHKYQVKIGNWYSYSFRLFREKSVLTKKQISK</sequence>
<keyword evidence="2" id="KW-1185">Reference proteome</keyword>